<gene>
    <name evidence="2" type="ORF">IC234_19370</name>
</gene>
<evidence type="ECO:0008006" key="4">
    <source>
        <dbReference type="Google" id="ProtNLM"/>
    </source>
</evidence>
<dbReference type="EMBL" id="JACXAC010000006">
    <property type="protein sequence ID" value="MBD2724297.1"/>
    <property type="molecule type" value="Genomic_DNA"/>
</dbReference>
<comment type="caution">
    <text evidence="2">The sequence shown here is derived from an EMBL/GenBank/DDBJ whole genome shotgun (WGS) entry which is preliminary data.</text>
</comment>
<accession>A0ABR8JWF2</accession>
<proteinExistence type="predicted"/>
<sequence length="479" mass="50891">MLTAFRFRSLLGALFLWLSSSSAAWASHALGADITYEYAGTAASPDQYHVTVRLFRDLGSLVDDPYVTLNGGRNGCSATTLGGFTMMVPRSSRTRVSASCNSTPINYELSTYDALVQLAPASWTLSVEMPNRASGIANIINSLNQSVFVKTELNNSSGLVNSSPRFLVDRLIQLTTSLAPQHYSIGAFDSEGDSLVYRLVQPLANPTPAAPCGMLTSGAIAPHFQLDAATGELVTVGGPTQQGYYALAARVDEYRRVNGNWQQIGSITRDMAYFVFAGTNQAPVFTRVALDSAPGGQLLGQTIPANPGTTLALRLTATDPDAGQTLALSSSFPGVVQGATFQDLGGGQAQLNWQIPATLAPGRYLLAVTALDNYCAAPAFAVVTVPVLVTQRVLAARTRQELAQPPFPVPFREVVQFQFAGKGVQPVTISDALGRQVARLETAADGRVAWQPATALSAGLYFARNADGTQVARLQYSDK</sequence>
<organism evidence="2 3">
    <name type="scientific">Hymenobacter armeniacus</name>
    <dbReference type="NCBI Taxonomy" id="2771358"/>
    <lineage>
        <taxon>Bacteria</taxon>
        <taxon>Pseudomonadati</taxon>
        <taxon>Bacteroidota</taxon>
        <taxon>Cytophagia</taxon>
        <taxon>Cytophagales</taxon>
        <taxon>Hymenobacteraceae</taxon>
        <taxon>Hymenobacter</taxon>
    </lineage>
</organism>
<keyword evidence="3" id="KW-1185">Reference proteome</keyword>
<keyword evidence="1" id="KW-0732">Signal</keyword>
<protein>
    <recommendedName>
        <fullName evidence="4">T9SS C-terminal target domain-containing protein</fullName>
    </recommendedName>
</protein>
<evidence type="ECO:0000256" key="1">
    <source>
        <dbReference type="SAM" id="SignalP"/>
    </source>
</evidence>
<dbReference type="Proteomes" id="UP000606003">
    <property type="component" value="Unassembled WGS sequence"/>
</dbReference>
<evidence type="ECO:0000313" key="2">
    <source>
        <dbReference type="EMBL" id="MBD2724297.1"/>
    </source>
</evidence>
<evidence type="ECO:0000313" key="3">
    <source>
        <dbReference type="Proteomes" id="UP000606003"/>
    </source>
</evidence>
<name>A0ABR8JWF2_9BACT</name>
<feature type="signal peptide" evidence="1">
    <location>
        <begin position="1"/>
        <end position="26"/>
    </location>
</feature>
<reference evidence="2 3" key="1">
    <citation type="submission" date="2020-09" db="EMBL/GenBank/DDBJ databases">
        <authorList>
            <person name="Kim M.K."/>
        </authorList>
    </citation>
    <scope>NUCLEOTIDE SEQUENCE [LARGE SCALE GENOMIC DNA]</scope>
    <source>
        <strain evidence="2 3">BT189</strain>
    </source>
</reference>
<dbReference type="RefSeq" id="WP_190927916.1">
    <property type="nucleotide sequence ID" value="NZ_JACXAC010000006.1"/>
</dbReference>
<feature type="chain" id="PRO_5045400579" description="T9SS C-terminal target domain-containing protein" evidence="1">
    <location>
        <begin position="27"/>
        <end position="479"/>
    </location>
</feature>